<dbReference type="EMBL" id="BOMN01000116">
    <property type="protein sequence ID" value="GIE25152.1"/>
    <property type="molecule type" value="Genomic_DNA"/>
</dbReference>
<keyword evidence="2" id="KW-1185">Reference proteome</keyword>
<name>A0ABQ4A2T4_9ACTN</name>
<sequence length="102" mass="10882">MQAEWPDYPVFGLLAQGPAGDPFDDHRDQDETGIGVVPARYQGVVHRPRHELLSGVDVVALLKVFRRRRVSGQVIGDAAGVLQELAHGDPAPVVAVAAHDAG</sequence>
<accession>A0ABQ4A2T4</accession>
<evidence type="ECO:0000313" key="1">
    <source>
        <dbReference type="EMBL" id="GIE25152.1"/>
    </source>
</evidence>
<dbReference type="Proteomes" id="UP000603200">
    <property type="component" value="Unassembled WGS sequence"/>
</dbReference>
<proteinExistence type="predicted"/>
<reference evidence="1 2" key="1">
    <citation type="submission" date="2021-01" db="EMBL/GenBank/DDBJ databases">
        <title>Whole genome shotgun sequence of Actinoplanes humidus NBRC 14915.</title>
        <authorList>
            <person name="Komaki H."/>
            <person name="Tamura T."/>
        </authorList>
    </citation>
    <scope>NUCLEOTIDE SEQUENCE [LARGE SCALE GENOMIC DNA]</scope>
    <source>
        <strain evidence="1 2">NBRC 14915</strain>
    </source>
</reference>
<comment type="caution">
    <text evidence="1">The sequence shown here is derived from an EMBL/GenBank/DDBJ whole genome shotgun (WGS) entry which is preliminary data.</text>
</comment>
<protein>
    <submittedName>
        <fullName evidence="1">Uncharacterized protein</fullName>
    </submittedName>
</protein>
<evidence type="ECO:0000313" key="2">
    <source>
        <dbReference type="Proteomes" id="UP000603200"/>
    </source>
</evidence>
<gene>
    <name evidence="1" type="ORF">Ahu01nite_082540</name>
</gene>
<organism evidence="1 2">
    <name type="scientific">Winogradskya humida</name>
    <dbReference type="NCBI Taxonomy" id="113566"/>
    <lineage>
        <taxon>Bacteria</taxon>
        <taxon>Bacillati</taxon>
        <taxon>Actinomycetota</taxon>
        <taxon>Actinomycetes</taxon>
        <taxon>Micromonosporales</taxon>
        <taxon>Micromonosporaceae</taxon>
        <taxon>Winogradskya</taxon>
    </lineage>
</organism>